<dbReference type="GO" id="GO:0005886">
    <property type="term" value="C:plasma membrane"/>
    <property type="evidence" value="ECO:0007669"/>
    <property type="project" value="InterPro"/>
</dbReference>
<dbReference type="Gene3D" id="2.60.450.10">
    <property type="entry name" value="Lipopolysaccharide (LPS) transport protein A like domain"/>
    <property type="match status" value="1"/>
</dbReference>
<organism evidence="2 3">
    <name type="scientific">Bernardetia litoralis (strain ATCC 23117 / DSM 6794 / NBRC 15988 / NCIMB 1366 / Fx l1 / Sio-4)</name>
    <name type="common">Flexibacter litoralis</name>
    <dbReference type="NCBI Taxonomy" id="880071"/>
    <lineage>
        <taxon>Bacteria</taxon>
        <taxon>Pseudomonadati</taxon>
        <taxon>Bacteroidota</taxon>
        <taxon>Cytophagia</taxon>
        <taxon>Cytophagales</taxon>
        <taxon>Bernardetiaceae</taxon>
        <taxon>Bernardetia</taxon>
    </lineage>
</organism>
<protein>
    <recommendedName>
        <fullName evidence="4">LPS export ABC transporter periplasmic protein LptC</fullName>
    </recommendedName>
</protein>
<dbReference type="InterPro" id="IPR010664">
    <property type="entry name" value="LipoPS_assembly_LptC-rel"/>
</dbReference>
<feature type="compositionally biased region" description="Basic and acidic residues" evidence="1">
    <location>
        <begin position="187"/>
        <end position="205"/>
    </location>
</feature>
<dbReference type="GO" id="GO:0015221">
    <property type="term" value="F:lipopolysaccharide transmembrane transporter activity"/>
    <property type="evidence" value="ECO:0007669"/>
    <property type="project" value="InterPro"/>
</dbReference>
<proteinExistence type="predicted"/>
<evidence type="ECO:0000313" key="3">
    <source>
        <dbReference type="Proteomes" id="UP000006054"/>
    </source>
</evidence>
<dbReference type="PROSITE" id="PS51257">
    <property type="entry name" value="PROKAR_LIPOPROTEIN"/>
    <property type="match status" value="1"/>
</dbReference>
<keyword evidence="3" id="KW-1185">Reference proteome</keyword>
<evidence type="ECO:0000256" key="1">
    <source>
        <dbReference type="SAM" id="MobiDB-lite"/>
    </source>
</evidence>
<dbReference type="InterPro" id="IPR026265">
    <property type="entry name" value="LptC"/>
</dbReference>
<reference evidence="3" key="1">
    <citation type="submission" date="2012-06" db="EMBL/GenBank/DDBJ databases">
        <title>The complete genome of Flexibacter litoralis DSM 6794.</title>
        <authorList>
            <person name="Lucas S."/>
            <person name="Copeland A."/>
            <person name="Lapidus A."/>
            <person name="Glavina del Rio T."/>
            <person name="Dalin E."/>
            <person name="Tice H."/>
            <person name="Bruce D."/>
            <person name="Goodwin L."/>
            <person name="Pitluck S."/>
            <person name="Peters L."/>
            <person name="Ovchinnikova G."/>
            <person name="Lu M."/>
            <person name="Kyrpides N."/>
            <person name="Mavromatis K."/>
            <person name="Ivanova N."/>
            <person name="Brettin T."/>
            <person name="Detter J.C."/>
            <person name="Han C."/>
            <person name="Larimer F."/>
            <person name="Land M."/>
            <person name="Hauser L."/>
            <person name="Markowitz V."/>
            <person name="Cheng J.-F."/>
            <person name="Hugenholtz P."/>
            <person name="Woyke T."/>
            <person name="Wu D."/>
            <person name="Spring S."/>
            <person name="Lang E."/>
            <person name="Kopitz M."/>
            <person name="Brambilla E."/>
            <person name="Klenk H.-P."/>
            <person name="Eisen J.A."/>
        </authorList>
    </citation>
    <scope>NUCLEOTIDE SEQUENCE [LARGE SCALE GENOMIC DNA]</scope>
    <source>
        <strain evidence="3">ATCC 23117 / DSM 6794 / NBRC 15988 / NCIMB 1366 / Sio-4</strain>
    </source>
</reference>
<dbReference type="OrthoDB" id="9812080at2"/>
<gene>
    <name evidence="2" type="ordered locus">Fleli_1656</name>
</gene>
<evidence type="ECO:0008006" key="4">
    <source>
        <dbReference type="Google" id="ProtNLM"/>
    </source>
</evidence>
<dbReference type="RefSeq" id="WP_014797521.1">
    <property type="nucleotide sequence ID" value="NC_018018.1"/>
</dbReference>
<evidence type="ECO:0000313" key="2">
    <source>
        <dbReference type="EMBL" id="AFM04066.1"/>
    </source>
</evidence>
<sequence length="217" mass="25733" precursor="true">MKYRLYYSHHYSFFIFLSLVLMAFALQSCGEDEISEEEKAKNTLIATFENIRRIYSEEGLLKIKIEAPLEYIYQNEDVYYPKNFRISMYNVNGEITTTLTSDSGRFERINKLYHAYGHVEVINHEQEQKVNTPELHWNQFKREIYTDKEIAIKTPTETLYGIGMTSNEEFSKYKIWQPTGNFIYKERTEGFEKPDSTDMTNKKDSPYSNLQQVSPKK</sequence>
<dbReference type="KEGG" id="fli:Fleli_1656"/>
<dbReference type="HOGENOM" id="CLU_098275_1_0_10"/>
<dbReference type="STRING" id="880071.Fleli_1656"/>
<dbReference type="NCBIfam" id="TIGR04409">
    <property type="entry name" value="LptC_YrbK"/>
    <property type="match status" value="1"/>
</dbReference>
<dbReference type="Pfam" id="PF06835">
    <property type="entry name" value="LptC"/>
    <property type="match status" value="1"/>
</dbReference>
<dbReference type="EMBL" id="CP003345">
    <property type="protein sequence ID" value="AFM04066.1"/>
    <property type="molecule type" value="Genomic_DNA"/>
</dbReference>
<dbReference type="AlphaFoldDB" id="I4AJD1"/>
<name>I4AJD1_BERLS</name>
<dbReference type="Proteomes" id="UP000006054">
    <property type="component" value="Chromosome"/>
</dbReference>
<accession>I4AJD1</accession>
<dbReference type="eggNOG" id="COG3117">
    <property type="taxonomic scope" value="Bacteria"/>
</dbReference>
<feature type="compositionally biased region" description="Polar residues" evidence="1">
    <location>
        <begin position="206"/>
        <end position="217"/>
    </location>
</feature>
<feature type="region of interest" description="Disordered" evidence="1">
    <location>
        <begin position="187"/>
        <end position="217"/>
    </location>
</feature>